<dbReference type="InterPro" id="IPR045851">
    <property type="entry name" value="AMP-bd_C_sf"/>
</dbReference>
<evidence type="ECO:0000256" key="10">
    <source>
        <dbReference type="ARBA" id="ARBA00022679"/>
    </source>
</evidence>
<dbReference type="Gene3D" id="3.30.300.30">
    <property type="match status" value="1"/>
</dbReference>
<comment type="catalytic activity">
    <reaction evidence="16">
        <text>(E)-4-coumarate + ATP + CoA = (E)-4-coumaroyl-CoA + AMP + diphosphate</text>
        <dbReference type="Rhea" id="RHEA:19641"/>
        <dbReference type="ChEBI" id="CHEBI:12876"/>
        <dbReference type="ChEBI" id="CHEBI:30616"/>
        <dbReference type="ChEBI" id="CHEBI:33019"/>
        <dbReference type="ChEBI" id="CHEBI:57287"/>
        <dbReference type="ChEBI" id="CHEBI:85008"/>
        <dbReference type="ChEBI" id="CHEBI:456215"/>
        <dbReference type="EC" id="6.2.1.12"/>
    </reaction>
    <physiologicalReaction direction="left-to-right" evidence="16">
        <dbReference type="Rhea" id="RHEA:19642"/>
    </physiologicalReaction>
</comment>
<dbReference type="SUPFAM" id="SSF46785">
    <property type="entry name" value="Winged helix' DNA-binding domain"/>
    <property type="match status" value="2"/>
</dbReference>
<accession>A0ABQ7NSD2</accession>
<evidence type="ECO:0000256" key="12">
    <source>
        <dbReference type="ARBA" id="ARBA00022927"/>
    </source>
</evidence>
<gene>
    <name evidence="19" type="primary">A01p011720.1_BraROA</name>
    <name evidence="19" type="ORF">IGI04_000993</name>
</gene>
<keyword evidence="11" id="KW-0732">Signal</keyword>
<evidence type="ECO:0000256" key="5">
    <source>
        <dbReference type="ARBA" id="ARBA00022448"/>
    </source>
</evidence>
<evidence type="ECO:0000256" key="7">
    <source>
        <dbReference type="ARBA" id="ARBA00022523"/>
    </source>
</evidence>
<keyword evidence="13" id="KW-1015">Disulfide bond</keyword>
<comment type="catalytic activity">
    <reaction evidence="15">
        <text>breaks a beta-(1-&gt;4) bond in the backbone of a xyloglucan and transfers the xyloglucanyl segment on to O-4 of the non-reducing terminal glucose residue of an acceptor, which can be a xyloglucan or an oligosaccharide of xyloglucan.</text>
        <dbReference type="EC" id="2.4.1.207"/>
    </reaction>
</comment>
<comment type="subcellular location">
    <subcellularLocation>
        <location evidence="1">Secreted</location>
        <location evidence="1">Cell wall</location>
    </subcellularLocation>
    <subcellularLocation>
        <location evidence="2">Secreted</location>
        <location evidence="2">Extracellular space</location>
        <location evidence="2">Apoplast</location>
    </subcellularLocation>
</comment>
<evidence type="ECO:0000256" key="8">
    <source>
        <dbReference type="ARBA" id="ARBA00022525"/>
    </source>
</evidence>
<keyword evidence="9" id="KW-0436">Ligase</keyword>
<dbReference type="Proteomes" id="UP000823674">
    <property type="component" value="Chromosome A01"/>
</dbReference>
<evidence type="ECO:0000256" key="11">
    <source>
        <dbReference type="ARBA" id="ARBA00022729"/>
    </source>
</evidence>
<keyword evidence="7" id="KW-0052">Apoplast</keyword>
<evidence type="ECO:0000256" key="3">
    <source>
        <dbReference type="ARBA" id="ARBA00006432"/>
    </source>
</evidence>
<comment type="similarity">
    <text evidence="3">Belongs to the ATP-dependent AMP-binding enzyme family.</text>
</comment>
<dbReference type="InterPro" id="IPR016455">
    <property type="entry name" value="XTH"/>
</dbReference>
<keyword evidence="12" id="KW-0653">Protein transport</keyword>
<keyword evidence="5" id="KW-0813">Transport</keyword>
<evidence type="ECO:0000259" key="18">
    <source>
        <dbReference type="PROSITE" id="PS51762"/>
    </source>
</evidence>
<evidence type="ECO:0000256" key="15">
    <source>
        <dbReference type="ARBA" id="ARBA00034022"/>
    </source>
</evidence>
<sequence>MAATHLHISPNPKTPTPSPQTPPPPWFSPDTGIYTSKHPSVHLPVDPHLDAASALFSHLHTVDDPSSAAFVDSLTGFSISYSELQVMVESIAAAIHRDLGVRQGDVVSLVLPNSLYFPLLFLSLISLGTVVTTMNPSSSLGEIKKQVSECDVALAFTSRESVDKLASLGVVVIRVSESYDLDSVRVENPTFYSIIRGGFDFGSVPKPLVKQDDVAAIMYSSGTTGASKGVMLTHRNLIASMELFVRFEASQYEYPGASNVYLAALPLCHIYGLSLFVMGLLSVGSTIVVMRRFDVSDVVDVIERFKVTHFPVVPPMLMALTKKAKGVCGEAFRSLKQVSSGAAPLSRKFIEDFVGTLPHVDLIQGYGMTESTAVGTRGFNTQKLRKYSSVGLLAPNMQARVVDWSSGSFLPPGNRGELWIQGPGVMKGYLNNPEATEMTIVEKSWLRTGDIAYFDEEGYLFIVDRMKEIIKYKGFQIAPADLEAVLVSHPLIIDAAVTAAPNEECGEIPVAFVVRRQETTLSEQDVISYVAAQVAPYRKVRKVVMVSSIPKSPTGKILRKELKRILTNCAQSVEKTILLETNLVVQKETVRWKPPPKDWMMCNVGFDWNRSKNLVGGGWVIRNERGVVVCHSRRAFSNIKSRDEARLVVILWSLESMRSHKMSNIIIAGEFLEMFGAVERPQAWPSFLHYAGQIELSMAGIVGCKLQVVTRETNRGATFIAQSVTGQEFEGQKMQKLGDFKLPQFFNYPPYFTLQPVRDTREKQIQLWKELILDFCKSQKVFLIGVEEDFPLFSNSAIDRTLSHEAREIFLSAIVGEGRAEWLDKGHRKCLILWHRIQDWADIILKFVRENGLEDSVMTVEEIRSGTESLGTELEGIDRTILMRALKLLENKGKLALFKGTSADDEGVKFSISKERNSLFKQLPQMIEAKLRQFHGLLFPTLTHLKQRKNTNKHLRPYKEREKQTTFLFVSNLQRERKKKKNMRDSIYLLWVDLRLKVMIMVMMFVSWRYVLGLENINPIFFDEGLSHLFGESNLIRSPDDRSVRLLLDKYTGSGFISSNMYQHGFFSSLIKLPGAYTAGLVVAFYTSNGDVFVKNHDELDIEFLGNVEGKPWRFQTNMYGNGSTNRGREERYRLWFDPSKEFHRYSILWNPTKIIFWVDDVPIREIIRKEEMKGDYPQKPMSLYATIWDASSWATSGGKFGVDYAFSPFVSEFKDVALDGCNVSDSFPNNNNNTVGYNYVNCSASDQDLMTSDYSTISPKQAAAMRRFRERYMYYSYCYDTVRYAVPPPECVIVTAEKDRFKDTGRLKFGGSHRARKRRKRNRSTPVVSADQ</sequence>
<name>A0ABQ7NSD2_BRACM</name>
<evidence type="ECO:0000313" key="19">
    <source>
        <dbReference type="EMBL" id="KAG5413426.1"/>
    </source>
</evidence>
<dbReference type="InterPro" id="IPR013320">
    <property type="entry name" value="ConA-like_dom_sf"/>
</dbReference>
<feature type="region of interest" description="Disordered" evidence="17">
    <location>
        <begin position="1"/>
        <end position="28"/>
    </location>
</feature>
<feature type="domain" description="GH16" evidence="18">
    <location>
        <begin position="1006"/>
        <end position="1214"/>
    </location>
</feature>
<feature type="compositionally biased region" description="Pro residues" evidence="17">
    <location>
        <begin position="12"/>
        <end position="27"/>
    </location>
</feature>
<dbReference type="Gene3D" id="3.40.50.12780">
    <property type="entry name" value="N-terminal domain of ligase-like"/>
    <property type="match status" value="1"/>
</dbReference>
<dbReference type="CDD" id="cd05904">
    <property type="entry name" value="4CL"/>
    <property type="match status" value="1"/>
</dbReference>
<dbReference type="Pfam" id="PF13456">
    <property type="entry name" value="RVT_3"/>
    <property type="match status" value="1"/>
</dbReference>
<dbReference type="CDD" id="cd02176">
    <property type="entry name" value="GH16_XET"/>
    <property type="match status" value="1"/>
</dbReference>
<comment type="caution">
    <text evidence="19">The sequence shown here is derived from an EMBL/GenBank/DDBJ whole genome shotgun (WGS) entry which is preliminary data.</text>
</comment>
<feature type="region of interest" description="Disordered" evidence="17">
    <location>
        <begin position="1308"/>
        <end position="1333"/>
    </location>
</feature>
<dbReference type="PROSITE" id="PS51762">
    <property type="entry name" value="GH16_2"/>
    <property type="match status" value="1"/>
</dbReference>
<dbReference type="InterPro" id="IPR036388">
    <property type="entry name" value="WH-like_DNA-bd_sf"/>
</dbReference>
<evidence type="ECO:0000313" key="20">
    <source>
        <dbReference type="Proteomes" id="UP000823674"/>
    </source>
</evidence>
<keyword evidence="8" id="KW-0964">Secreted</keyword>
<dbReference type="InterPro" id="IPR000873">
    <property type="entry name" value="AMP-dep_synth/lig_dom"/>
</dbReference>
<reference evidence="19 20" key="1">
    <citation type="submission" date="2021-03" db="EMBL/GenBank/DDBJ databases">
        <authorList>
            <person name="King G.J."/>
            <person name="Bancroft I."/>
            <person name="Baten A."/>
            <person name="Bloomfield J."/>
            <person name="Borpatragohain P."/>
            <person name="He Z."/>
            <person name="Irish N."/>
            <person name="Irwin J."/>
            <person name="Liu K."/>
            <person name="Mauleon R.P."/>
            <person name="Moore J."/>
            <person name="Morris R."/>
            <person name="Ostergaard L."/>
            <person name="Wang B."/>
            <person name="Wells R."/>
        </authorList>
    </citation>
    <scope>NUCLEOTIDE SEQUENCE [LARGE SCALE GENOMIC DNA]</scope>
    <source>
        <strain evidence="19">R-o-18</strain>
        <tissue evidence="19">Leaf</tissue>
    </source>
</reference>
<dbReference type="SUPFAM" id="SSF56801">
    <property type="entry name" value="Acetyl-CoA synthetase-like"/>
    <property type="match status" value="1"/>
</dbReference>
<evidence type="ECO:0000256" key="9">
    <source>
        <dbReference type="ARBA" id="ARBA00022598"/>
    </source>
</evidence>
<evidence type="ECO:0000256" key="4">
    <source>
        <dbReference type="ARBA" id="ARBA00009674"/>
    </source>
</evidence>
<feature type="compositionally biased region" description="Basic residues" evidence="17">
    <location>
        <begin position="1312"/>
        <end position="1324"/>
    </location>
</feature>
<dbReference type="Gene3D" id="1.10.10.570">
    <property type="entry name" value="Winged helix' DNA-binding domain. Chain C. Domain 1"/>
    <property type="match status" value="1"/>
</dbReference>
<dbReference type="Pfam" id="PF00722">
    <property type="entry name" value="Glyco_hydro_16"/>
    <property type="match status" value="1"/>
</dbReference>
<dbReference type="Pfam" id="PF13193">
    <property type="entry name" value="AMP-binding_C"/>
    <property type="match status" value="1"/>
</dbReference>
<dbReference type="InterPro" id="IPR002156">
    <property type="entry name" value="RNaseH_domain"/>
</dbReference>
<keyword evidence="10" id="KW-0808">Transferase</keyword>
<dbReference type="InterPro" id="IPR008570">
    <property type="entry name" value="ESCRT-II_cplx_Vps25-sub"/>
</dbReference>
<dbReference type="Gene3D" id="1.10.10.10">
    <property type="entry name" value="Winged helix-like DNA-binding domain superfamily/Winged helix DNA-binding domain"/>
    <property type="match status" value="1"/>
</dbReference>
<dbReference type="InterPro" id="IPR042099">
    <property type="entry name" value="ANL_N_sf"/>
</dbReference>
<organism evidence="19 20">
    <name type="scientific">Brassica rapa subsp. trilocularis</name>
    <dbReference type="NCBI Taxonomy" id="1813537"/>
    <lineage>
        <taxon>Eukaryota</taxon>
        <taxon>Viridiplantae</taxon>
        <taxon>Streptophyta</taxon>
        <taxon>Embryophyta</taxon>
        <taxon>Tracheophyta</taxon>
        <taxon>Spermatophyta</taxon>
        <taxon>Magnoliopsida</taxon>
        <taxon>eudicotyledons</taxon>
        <taxon>Gunneridae</taxon>
        <taxon>Pentapetalae</taxon>
        <taxon>rosids</taxon>
        <taxon>malvids</taxon>
        <taxon>Brassicales</taxon>
        <taxon>Brassicaceae</taxon>
        <taxon>Brassiceae</taxon>
        <taxon>Brassica</taxon>
    </lineage>
</organism>
<dbReference type="EMBL" id="JADBGQ010000001">
    <property type="protein sequence ID" value="KAG5413426.1"/>
    <property type="molecule type" value="Genomic_DNA"/>
</dbReference>
<comment type="similarity">
    <text evidence="4">Belongs to the VPS25 family.</text>
</comment>
<dbReference type="InterPro" id="IPR036390">
    <property type="entry name" value="WH_DNA-bd_sf"/>
</dbReference>
<keyword evidence="20" id="KW-1185">Reference proteome</keyword>
<dbReference type="SUPFAM" id="SSF49899">
    <property type="entry name" value="Concanavalin A-like lectins/glucanases"/>
    <property type="match status" value="1"/>
</dbReference>
<dbReference type="Pfam" id="PF06955">
    <property type="entry name" value="XET_C"/>
    <property type="match status" value="1"/>
</dbReference>
<evidence type="ECO:0000256" key="2">
    <source>
        <dbReference type="ARBA" id="ARBA00004271"/>
    </source>
</evidence>
<evidence type="ECO:0000256" key="6">
    <source>
        <dbReference type="ARBA" id="ARBA00022512"/>
    </source>
</evidence>
<dbReference type="PANTHER" id="PTHR24096:SF149">
    <property type="entry name" value="AMP-BINDING DOMAIN-CONTAINING PROTEIN-RELATED"/>
    <property type="match status" value="1"/>
</dbReference>
<evidence type="ECO:0000256" key="16">
    <source>
        <dbReference type="ARBA" id="ARBA00034252"/>
    </source>
</evidence>
<dbReference type="PROSITE" id="PS00455">
    <property type="entry name" value="AMP_BINDING"/>
    <property type="match status" value="1"/>
</dbReference>
<dbReference type="InterPro" id="IPR020845">
    <property type="entry name" value="AMP-binding_CS"/>
</dbReference>
<proteinExistence type="inferred from homology"/>
<keyword evidence="6" id="KW-0134">Cell wall</keyword>
<keyword evidence="14" id="KW-0961">Cell wall biogenesis/degradation</keyword>
<evidence type="ECO:0000256" key="1">
    <source>
        <dbReference type="ARBA" id="ARBA00004191"/>
    </source>
</evidence>
<dbReference type="InterPro" id="IPR000757">
    <property type="entry name" value="Beta-glucanase-like"/>
</dbReference>
<protein>
    <recommendedName>
        <fullName evidence="18">GH16 domain-containing protein</fullName>
    </recommendedName>
</protein>
<dbReference type="InterPro" id="IPR025110">
    <property type="entry name" value="AMP-bd_C"/>
</dbReference>
<evidence type="ECO:0000256" key="17">
    <source>
        <dbReference type="SAM" id="MobiDB-lite"/>
    </source>
</evidence>
<dbReference type="Pfam" id="PF00501">
    <property type="entry name" value="AMP-binding"/>
    <property type="match status" value="1"/>
</dbReference>
<dbReference type="Pfam" id="PF05871">
    <property type="entry name" value="ESCRT-II"/>
    <property type="match status" value="1"/>
</dbReference>
<dbReference type="Gene3D" id="2.60.120.200">
    <property type="match status" value="1"/>
</dbReference>
<dbReference type="InterPro" id="IPR014041">
    <property type="entry name" value="ESCRT-II_cplx_Vps25-sub_N"/>
</dbReference>
<evidence type="ECO:0000256" key="14">
    <source>
        <dbReference type="ARBA" id="ARBA00023316"/>
    </source>
</evidence>
<dbReference type="InterPro" id="IPR010713">
    <property type="entry name" value="XET_C"/>
</dbReference>
<dbReference type="PANTHER" id="PTHR24096">
    <property type="entry name" value="LONG-CHAIN-FATTY-ACID--COA LIGASE"/>
    <property type="match status" value="1"/>
</dbReference>
<evidence type="ECO:0000256" key="13">
    <source>
        <dbReference type="ARBA" id="ARBA00023157"/>
    </source>
</evidence>